<dbReference type="GO" id="GO:0003887">
    <property type="term" value="F:DNA-directed DNA polymerase activity"/>
    <property type="evidence" value="ECO:0007669"/>
    <property type="project" value="TreeGrafter"/>
</dbReference>
<dbReference type="GO" id="GO:0043625">
    <property type="term" value="C:delta DNA polymerase complex"/>
    <property type="evidence" value="ECO:0007669"/>
    <property type="project" value="TreeGrafter"/>
</dbReference>
<dbReference type="EnsemblPlants" id="Kaladp0032s0094.1.v1.1">
    <property type="protein sequence ID" value="Kaladp0032s0094.1.v1.1"/>
    <property type="gene ID" value="Kaladp0032s0094.v1.1"/>
</dbReference>
<proteinExistence type="predicted"/>
<dbReference type="GO" id="GO:0006261">
    <property type="term" value="P:DNA-templated DNA replication"/>
    <property type="evidence" value="ECO:0007669"/>
    <property type="project" value="TreeGrafter"/>
</dbReference>
<dbReference type="AlphaFoldDB" id="A0A7N0TBF4"/>
<dbReference type="OMA" id="ARWERAC"/>
<feature type="compositionally biased region" description="Low complexity" evidence="1">
    <location>
        <begin position="39"/>
        <end position="52"/>
    </location>
</feature>
<dbReference type="PANTHER" id="PTHR14303:SF0">
    <property type="entry name" value="DNA POLYMERASE DELTA SUBUNIT 4"/>
    <property type="match status" value="1"/>
</dbReference>
<reference evidence="2" key="1">
    <citation type="submission" date="2021-01" db="UniProtKB">
        <authorList>
            <consortium name="EnsemblPlants"/>
        </authorList>
    </citation>
    <scope>IDENTIFICATION</scope>
</reference>
<dbReference type="GO" id="GO:0000731">
    <property type="term" value="P:DNA synthesis involved in DNA repair"/>
    <property type="evidence" value="ECO:0007669"/>
    <property type="project" value="InterPro"/>
</dbReference>
<protein>
    <recommendedName>
        <fullName evidence="4">DNA polymerase delta subunit 4</fullName>
    </recommendedName>
</protein>
<evidence type="ECO:0000256" key="1">
    <source>
        <dbReference type="SAM" id="MobiDB-lite"/>
    </source>
</evidence>
<evidence type="ECO:0000313" key="2">
    <source>
        <dbReference type="EnsemblPlants" id="Kaladp0032s0094.1.v1.1"/>
    </source>
</evidence>
<sequence>MASGGMKSFYRQKKSGGISKPKPSPSISSKKKASPSHDAALGSAAAQPAALLSHGKPDLKDAHSPYEDVLRQFDLNMRYGPCIGMTRLDRWERAKKLGMNPPNDIESFLRSGKVGANCVFEARI</sequence>
<name>A0A7N0TBF4_KALFE</name>
<feature type="compositionally biased region" description="Low complexity" evidence="1">
    <location>
        <begin position="15"/>
        <end position="28"/>
    </location>
</feature>
<feature type="region of interest" description="Disordered" evidence="1">
    <location>
        <begin position="1"/>
        <end position="63"/>
    </location>
</feature>
<keyword evidence="3" id="KW-1185">Reference proteome</keyword>
<dbReference type="PANTHER" id="PTHR14303">
    <property type="entry name" value="DNA POLYMERASE DELTA SUBUNIT 4"/>
    <property type="match status" value="1"/>
</dbReference>
<dbReference type="Gramene" id="Kaladp0032s0094.1.v1.1">
    <property type="protein sequence ID" value="Kaladp0032s0094.1.v1.1"/>
    <property type="gene ID" value="Kaladp0032s0094.v1.1"/>
</dbReference>
<evidence type="ECO:0008006" key="4">
    <source>
        <dbReference type="Google" id="ProtNLM"/>
    </source>
</evidence>
<organism evidence="2 3">
    <name type="scientific">Kalanchoe fedtschenkoi</name>
    <name type="common">Lavender scallops</name>
    <name type="synonym">South American air plant</name>
    <dbReference type="NCBI Taxonomy" id="63787"/>
    <lineage>
        <taxon>Eukaryota</taxon>
        <taxon>Viridiplantae</taxon>
        <taxon>Streptophyta</taxon>
        <taxon>Embryophyta</taxon>
        <taxon>Tracheophyta</taxon>
        <taxon>Spermatophyta</taxon>
        <taxon>Magnoliopsida</taxon>
        <taxon>eudicotyledons</taxon>
        <taxon>Gunneridae</taxon>
        <taxon>Pentapetalae</taxon>
        <taxon>Saxifragales</taxon>
        <taxon>Crassulaceae</taxon>
        <taxon>Kalanchoe</taxon>
    </lineage>
</organism>
<dbReference type="Pfam" id="PF04081">
    <property type="entry name" value="DNA_pol_delta_4"/>
    <property type="match status" value="1"/>
</dbReference>
<accession>A0A7N0TBF4</accession>
<dbReference type="Proteomes" id="UP000594263">
    <property type="component" value="Unplaced"/>
</dbReference>
<evidence type="ECO:0000313" key="3">
    <source>
        <dbReference type="Proteomes" id="UP000594263"/>
    </source>
</evidence>
<dbReference type="InterPro" id="IPR007218">
    <property type="entry name" value="DNA_pol_delta_4"/>
</dbReference>